<comment type="caution">
    <text evidence="2">The sequence shown here is derived from an EMBL/GenBank/DDBJ whole genome shotgun (WGS) entry which is preliminary data.</text>
</comment>
<gene>
    <name evidence="2" type="ORF">LF1_38560</name>
</gene>
<evidence type="ECO:0000256" key="1">
    <source>
        <dbReference type="SAM" id="Phobius"/>
    </source>
</evidence>
<dbReference type="Proteomes" id="UP000322699">
    <property type="component" value="Unassembled WGS sequence"/>
</dbReference>
<keyword evidence="3" id="KW-1185">Reference proteome</keyword>
<protein>
    <submittedName>
        <fullName evidence="2">Uncharacterized protein</fullName>
    </submittedName>
</protein>
<dbReference type="OrthoDB" id="285341at2"/>
<accession>A0A5B1CNE0</accession>
<evidence type="ECO:0000313" key="2">
    <source>
        <dbReference type="EMBL" id="KAA1261309.1"/>
    </source>
</evidence>
<evidence type="ECO:0000313" key="3">
    <source>
        <dbReference type="Proteomes" id="UP000322699"/>
    </source>
</evidence>
<keyword evidence="1" id="KW-1133">Transmembrane helix</keyword>
<name>A0A5B1CNE0_9BACT</name>
<keyword evidence="1" id="KW-0812">Transmembrane</keyword>
<sequence length="216" mass="24953">MNTRAVPESKFLLKYLLIALGLLGFAALSVYDGFIKYPAGLPRLEAWEKLDLEIRSNPRLGEEDRVERWEALAKEEGFSKRIPSEDETSESLRSKIVYQYVFIALGILIGLPLLAKYFMDKESWIESTEDSLKSSWGQEMKIAQIHQFNKEKWDKKGIGVFHYKTDEGISRTFVVDDLKYNRQATDKIVQWVESQIDRDMIVGGEPEPIPRSDDEE</sequence>
<dbReference type="RefSeq" id="WP_068264321.1">
    <property type="nucleotide sequence ID" value="NZ_LWSK01000058.1"/>
</dbReference>
<keyword evidence="1" id="KW-0472">Membrane</keyword>
<dbReference type="EMBL" id="VRLW01000001">
    <property type="protein sequence ID" value="KAA1261309.1"/>
    <property type="molecule type" value="Genomic_DNA"/>
</dbReference>
<organism evidence="2 3">
    <name type="scientific">Rubripirellula obstinata</name>
    <dbReference type="NCBI Taxonomy" id="406547"/>
    <lineage>
        <taxon>Bacteria</taxon>
        <taxon>Pseudomonadati</taxon>
        <taxon>Planctomycetota</taxon>
        <taxon>Planctomycetia</taxon>
        <taxon>Pirellulales</taxon>
        <taxon>Pirellulaceae</taxon>
        <taxon>Rubripirellula</taxon>
    </lineage>
</organism>
<proteinExistence type="predicted"/>
<feature type="transmembrane region" description="Helical" evidence="1">
    <location>
        <begin position="96"/>
        <end position="115"/>
    </location>
</feature>
<feature type="transmembrane region" description="Helical" evidence="1">
    <location>
        <begin position="12"/>
        <end position="31"/>
    </location>
</feature>
<dbReference type="AlphaFoldDB" id="A0A5B1CNE0"/>
<reference evidence="2 3" key="1">
    <citation type="submission" date="2019-08" db="EMBL/GenBank/DDBJ databases">
        <title>Deep-cultivation of Planctomycetes and their phenomic and genomic characterization uncovers novel biology.</title>
        <authorList>
            <person name="Wiegand S."/>
            <person name="Jogler M."/>
            <person name="Boedeker C."/>
            <person name="Pinto D."/>
            <person name="Vollmers J."/>
            <person name="Rivas-Marin E."/>
            <person name="Kohn T."/>
            <person name="Peeters S.H."/>
            <person name="Heuer A."/>
            <person name="Rast P."/>
            <person name="Oberbeckmann S."/>
            <person name="Bunk B."/>
            <person name="Jeske O."/>
            <person name="Meyerdierks A."/>
            <person name="Storesund J.E."/>
            <person name="Kallscheuer N."/>
            <person name="Luecker S."/>
            <person name="Lage O.M."/>
            <person name="Pohl T."/>
            <person name="Merkel B.J."/>
            <person name="Hornburger P."/>
            <person name="Mueller R.-W."/>
            <person name="Bruemmer F."/>
            <person name="Labrenz M."/>
            <person name="Spormann A.M."/>
            <person name="Op Den Camp H."/>
            <person name="Overmann J."/>
            <person name="Amann R."/>
            <person name="Jetten M.S.M."/>
            <person name="Mascher T."/>
            <person name="Medema M.H."/>
            <person name="Devos D.P."/>
            <person name="Kaster A.-K."/>
            <person name="Ovreas L."/>
            <person name="Rohde M."/>
            <person name="Galperin M.Y."/>
            <person name="Jogler C."/>
        </authorList>
    </citation>
    <scope>NUCLEOTIDE SEQUENCE [LARGE SCALE GENOMIC DNA]</scope>
    <source>
        <strain evidence="2 3">LF1</strain>
    </source>
</reference>